<evidence type="ECO:0000313" key="3">
    <source>
        <dbReference type="EMBL" id="CAI2717508.1"/>
    </source>
</evidence>
<feature type="transmembrane region" description="Helical" evidence="1">
    <location>
        <begin position="69"/>
        <end position="86"/>
    </location>
</feature>
<proteinExistence type="predicted"/>
<evidence type="ECO:0000256" key="1">
    <source>
        <dbReference type="SAM" id="Phobius"/>
    </source>
</evidence>
<feature type="domain" description="HTH luxR-type" evidence="2">
    <location>
        <begin position="159"/>
        <end position="224"/>
    </location>
</feature>
<evidence type="ECO:0000259" key="2">
    <source>
        <dbReference type="PROSITE" id="PS50043"/>
    </source>
</evidence>
<dbReference type="InterPro" id="IPR000792">
    <property type="entry name" value="Tscrpt_reg_LuxR_C"/>
</dbReference>
<reference evidence="3 4" key="1">
    <citation type="submission" date="2022-09" db="EMBL/GenBank/DDBJ databases">
        <authorList>
            <person name="Kop L."/>
        </authorList>
    </citation>
    <scope>NUCLEOTIDE SEQUENCE [LARGE SCALE GENOMIC DNA]</scope>
    <source>
        <strain evidence="3 4">347</strain>
    </source>
</reference>
<dbReference type="InterPro" id="IPR036388">
    <property type="entry name" value="WH-like_DNA-bd_sf"/>
</dbReference>
<dbReference type="CDD" id="cd06170">
    <property type="entry name" value="LuxR_C_like"/>
    <property type="match status" value="1"/>
</dbReference>
<keyword evidence="1" id="KW-1133">Transmembrane helix</keyword>
<dbReference type="InterPro" id="IPR016032">
    <property type="entry name" value="Sig_transdc_resp-reg_C-effctor"/>
</dbReference>
<gene>
    <name evidence="3" type="ORF">NSPWAT_0649</name>
</gene>
<dbReference type="Proteomes" id="UP001157733">
    <property type="component" value="Chromosome"/>
</dbReference>
<organism evidence="3 4">
    <name type="scientific">Nitrospina watsonii</name>
    <dbReference type="NCBI Taxonomy" id="1323948"/>
    <lineage>
        <taxon>Bacteria</taxon>
        <taxon>Pseudomonadati</taxon>
        <taxon>Nitrospinota/Tectimicrobiota group</taxon>
        <taxon>Nitrospinota</taxon>
        <taxon>Nitrospinia</taxon>
        <taxon>Nitrospinales</taxon>
        <taxon>Nitrospinaceae</taxon>
        <taxon>Nitrospina</taxon>
    </lineage>
</organism>
<dbReference type="SMART" id="SM00421">
    <property type="entry name" value="HTH_LUXR"/>
    <property type="match status" value="1"/>
</dbReference>
<dbReference type="PROSITE" id="PS50043">
    <property type="entry name" value="HTH_LUXR_2"/>
    <property type="match status" value="1"/>
</dbReference>
<accession>A0ABN8VZ93</accession>
<name>A0ABN8VZ93_9BACT</name>
<evidence type="ECO:0000313" key="4">
    <source>
        <dbReference type="Proteomes" id="UP001157733"/>
    </source>
</evidence>
<dbReference type="Pfam" id="PF00196">
    <property type="entry name" value="GerE"/>
    <property type="match status" value="1"/>
</dbReference>
<keyword evidence="1" id="KW-0472">Membrane</keyword>
<protein>
    <recommendedName>
        <fullName evidence="2">HTH luxR-type domain-containing protein</fullName>
    </recommendedName>
</protein>
<dbReference type="Gene3D" id="1.10.10.10">
    <property type="entry name" value="Winged helix-like DNA-binding domain superfamily/Winged helix DNA-binding domain"/>
    <property type="match status" value="1"/>
</dbReference>
<keyword evidence="1" id="KW-0812">Transmembrane</keyword>
<keyword evidence="4" id="KW-1185">Reference proteome</keyword>
<dbReference type="EMBL" id="OX336137">
    <property type="protein sequence ID" value="CAI2717508.1"/>
    <property type="molecule type" value="Genomic_DNA"/>
</dbReference>
<dbReference type="SUPFAM" id="SSF46894">
    <property type="entry name" value="C-terminal effector domain of the bipartite response regulators"/>
    <property type="match status" value="1"/>
</dbReference>
<sequence length="233" mass="27201">MRLRSYKPKNFFFMKFREFIHSLLEKPAFRFGFKTAGVLLLILGVAGAAAFWGDVLKGGEFQFAESSEAYGLVLLWLGAMLIWIYLEKMRKDYDERLIIRKMFQRLYRAYDTGLDPERLYEILGTTKVRFFRIEDLKKYDREGFDPEKWHHAFKTVFDEEFSKLGFTKAEKEVGSLLVTGMPQEQIAEVRKTSLKTVKNQTTVIYEKAGVKNGRELIAYFVQELLPSPTESPD</sequence>